<dbReference type="SUPFAM" id="SSF55326">
    <property type="entry name" value="PurM N-terminal domain-like"/>
    <property type="match status" value="1"/>
</dbReference>
<dbReference type="GO" id="GO:0005524">
    <property type="term" value="F:ATP binding"/>
    <property type="evidence" value="ECO:0007669"/>
    <property type="project" value="UniProtKB-UniRule"/>
</dbReference>
<dbReference type="InterPro" id="IPR016188">
    <property type="entry name" value="PurM-like_N"/>
</dbReference>
<keyword evidence="2" id="KW-0479">Metal-binding</keyword>
<dbReference type="InterPro" id="IPR036676">
    <property type="entry name" value="PurM-like_C_sf"/>
</dbReference>
<keyword evidence="2" id="KW-0547">Nucleotide-binding</keyword>
<dbReference type="GO" id="GO:0009228">
    <property type="term" value="P:thiamine biosynthetic process"/>
    <property type="evidence" value="ECO:0007669"/>
    <property type="project" value="UniProtKB-KW"/>
</dbReference>
<dbReference type="Pfam" id="PF02769">
    <property type="entry name" value="AIRS_C"/>
    <property type="match status" value="1"/>
</dbReference>
<feature type="binding site" evidence="2">
    <location>
        <position position="50"/>
    </location>
    <ligand>
        <name>Mg(2+)</name>
        <dbReference type="ChEBI" id="CHEBI:18420"/>
        <label>2</label>
    </ligand>
</feature>
<keyword evidence="2" id="KW-0460">Magnesium</keyword>
<dbReference type="EC" id="2.7.4.16" evidence="2"/>
<keyword evidence="2 5" id="KW-0808">Transferase</keyword>
<comment type="similarity">
    <text evidence="2">Belongs to the thiamine-monophosphate kinase family.</text>
</comment>
<feature type="binding site" evidence="2">
    <location>
        <position position="48"/>
    </location>
    <ligand>
        <name>Mg(2+)</name>
        <dbReference type="ChEBI" id="CHEBI:18420"/>
        <label>4</label>
    </ligand>
</feature>
<comment type="pathway">
    <text evidence="2">Cofactor biosynthesis; thiamine diphosphate biosynthesis; thiamine diphosphate from thiamine phosphate: step 1/1.</text>
</comment>
<keyword evidence="1 2" id="KW-0784">Thiamine biosynthesis</keyword>
<feature type="binding site" evidence="2">
    <location>
        <position position="50"/>
    </location>
    <ligand>
        <name>Mg(2+)</name>
        <dbReference type="ChEBI" id="CHEBI:18420"/>
        <label>1</label>
    </ligand>
</feature>
<dbReference type="Pfam" id="PF00586">
    <property type="entry name" value="AIRS"/>
    <property type="match status" value="1"/>
</dbReference>
<dbReference type="PANTHER" id="PTHR30270">
    <property type="entry name" value="THIAMINE-MONOPHOSPHATE KINASE"/>
    <property type="match status" value="1"/>
</dbReference>
<dbReference type="InterPro" id="IPR036921">
    <property type="entry name" value="PurM-like_N_sf"/>
</dbReference>
<feature type="binding site" evidence="2">
    <location>
        <position position="281"/>
    </location>
    <ligand>
        <name>substrate</name>
    </ligand>
</feature>
<evidence type="ECO:0000256" key="1">
    <source>
        <dbReference type="ARBA" id="ARBA00022977"/>
    </source>
</evidence>
<feature type="domain" description="PurM-like N-terminal" evidence="3">
    <location>
        <begin position="31"/>
        <end position="144"/>
    </location>
</feature>
<reference evidence="5" key="1">
    <citation type="journal article" date="2024" name="Syst. Appl. Microbiol.">
        <title>First single-strain enrichments of Electrothrix cable bacteria, description of E. aestuarii sp. nov. and E. rattekaaiensis sp. nov., and proposal of a cable bacteria taxonomy following the rules of the SeqCode.</title>
        <authorList>
            <person name="Plum-Jensen L.E."/>
            <person name="Schramm A."/>
            <person name="Marshall I.P.G."/>
        </authorList>
    </citation>
    <scope>NUCLEOTIDE SEQUENCE</scope>
    <source>
        <strain evidence="5">Rat1</strain>
    </source>
</reference>
<dbReference type="InterPro" id="IPR006283">
    <property type="entry name" value="ThiL-like"/>
</dbReference>
<comment type="function">
    <text evidence="2">Catalyzes the ATP-dependent phosphorylation of thiamine-monophosphate (TMP) to form thiamine-pyrophosphate (TPP), the active form of vitamin B1.</text>
</comment>
<dbReference type="GO" id="GO:0009229">
    <property type="term" value="P:thiamine diphosphate biosynthetic process"/>
    <property type="evidence" value="ECO:0007669"/>
    <property type="project" value="UniProtKB-UniRule"/>
</dbReference>
<feature type="binding site" evidence="2">
    <location>
        <position position="225"/>
    </location>
    <ligand>
        <name>Mg(2+)</name>
        <dbReference type="ChEBI" id="CHEBI:18420"/>
        <label>3</label>
    </ligand>
</feature>
<dbReference type="NCBIfam" id="TIGR01379">
    <property type="entry name" value="thiL"/>
    <property type="match status" value="1"/>
</dbReference>
<feature type="binding site" evidence="2">
    <location>
        <position position="57"/>
    </location>
    <ligand>
        <name>substrate</name>
    </ligand>
</feature>
<feature type="binding site" evidence="2">
    <location>
        <position position="33"/>
    </location>
    <ligand>
        <name>Mg(2+)</name>
        <dbReference type="ChEBI" id="CHEBI:18420"/>
        <label>3</label>
    </ligand>
</feature>
<dbReference type="Gene3D" id="3.30.1330.10">
    <property type="entry name" value="PurM-like, N-terminal domain"/>
    <property type="match status" value="1"/>
</dbReference>
<organism evidence="5">
    <name type="scientific">Candidatus Electrothrix aestuarii</name>
    <dbReference type="NCBI Taxonomy" id="3062594"/>
    <lineage>
        <taxon>Bacteria</taxon>
        <taxon>Pseudomonadati</taxon>
        <taxon>Thermodesulfobacteriota</taxon>
        <taxon>Desulfobulbia</taxon>
        <taxon>Desulfobulbales</taxon>
        <taxon>Desulfobulbaceae</taxon>
        <taxon>Candidatus Electrothrix</taxon>
    </lineage>
</organism>
<dbReference type="Gene3D" id="3.90.650.10">
    <property type="entry name" value="PurM-like C-terminal domain"/>
    <property type="match status" value="1"/>
</dbReference>
<feature type="binding site" evidence="2">
    <location>
        <position position="127"/>
    </location>
    <ligand>
        <name>Mg(2+)</name>
        <dbReference type="ChEBI" id="CHEBI:18420"/>
        <label>1</label>
    </ligand>
</feature>
<comment type="miscellaneous">
    <text evidence="2">Reaction mechanism of ThiL seems to utilize a direct, inline transfer of the gamma-phosphate of ATP to TMP rather than a phosphorylated enzyme intermediate.</text>
</comment>
<feature type="binding site" evidence="2">
    <location>
        <position position="340"/>
    </location>
    <ligand>
        <name>substrate</name>
    </ligand>
</feature>
<dbReference type="InterPro" id="IPR010918">
    <property type="entry name" value="PurM-like_C_dom"/>
</dbReference>
<keyword evidence="2 5" id="KW-0418">Kinase</keyword>
<keyword evidence="2" id="KW-0067">ATP-binding</keyword>
<dbReference type="AlphaFoldDB" id="A0AAU8LQS0"/>
<dbReference type="KEGG" id="eaj:Q3M24_13255"/>
<dbReference type="EMBL" id="CP159373">
    <property type="protein sequence ID" value="XCN71278.1"/>
    <property type="molecule type" value="Genomic_DNA"/>
</dbReference>
<proteinExistence type="inferred from homology"/>
<comment type="catalytic activity">
    <reaction evidence="2">
        <text>thiamine phosphate + ATP = thiamine diphosphate + ADP</text>
        <dbReference type="Rhea" id="RHEA:15913"/>
        <dbReference type="ChEBI" id="CHEBI:30616"/>
        <dbReference type="ChEBI" id="CHEBI:37575"/>
        <dbReference type="ChEBI" id="CHEBI:58937"/>
        <dbReference type="ChEBI" id="CHEBI:456216"/>
        <dbReference type="EC" id="2.7.4.16"/>
    </reaction>
</comment>
<dbReference type="PIRSF" id="PIRSF005303">
    <property type="entry name" value="Thiam_monoph_kin"/>
    <property type="match status" value="1"/>
</dbReference>
<evidence type="ECO:0000259" key="4">
    <source>
        <dbReference type="Pfam" id="PF02769"/>
    </source>
</evidence>
<evidence type="ECO:0000313" key="5">
    <source>
        <dbReference type="EMBL" id="XCN71278.1"/>
    </source>
</evidence>
<feature type="binding site" evidence="2">
    <location>
        <position position="153"/>
    </location>
    <ligand>
        <name>ATP</name>
        <dbReference type="ChEBI" id="CHEBI:30616"/>
    </ligand>
</feature>
<feature type="binding site" evidence="2">
    <location>
        <position position="33"/>
    </location>
    <ligand>
        <name>Mg(2+)</name>
        <dbReference type="ChEBI" id="CHEBI:18420"/>
        <label>4</label>
    </ligand>
</feature>
<protein>
    <recommendedName>
        <fullName evidence="2">Thiamine-monophosphate kinase</fullName>
        <shortName evidence="2">TMP kinase</shortName>
        <shortName evidence="2">Thiamine-phosphate kinase</shortName>
        <ecNumber evidence="2">2.7.4.16</ecNumber>
    </recommendedName>
</protein>
<dbReference type="GO" id="GO:0009030">
    <property type="term" value="F:thiamine-phosphate kinase activity"/>
    <property type="evidence" value="ECO:0007669"/>
    <property type="project" value="UniProtKB-UniRule"/>
</dbReference>
<reference evidence="5" key="2">
    <citation type="submission" date="2024-06" db="EMBL/GenBank/DDBJ databases">
        <authorList>
            <person name="Plum-Jensen L.E."/>
            <person name="Schramm A."/>
            <person name="Marshall I.P.G."/>
        </authorList>
    </citation>
    <scope>NUCLEOTIDE SEQUENCE</scope>
    <source>
        <strain evidence="5">Rat1</strain>
    </source>
</reference>
<feature type="binding site" evidence="2">
    <location>
        <begin position="126"/>
        <end position="127"/>
    </location>
    <ligand>
        <name>ATP</name>
        <dbReference type="ChEBI" id="CHEBI:30616"/>
    </ligand>
</feature>
<feature type="binding site" evidence="2">
    <location>
        <position position="79"/>
    </location>
    <ligand>
        <name>Mg(2+)</name>
        <dbReference type="ChEBI" id="CHEBI:18420"/>
        <label>3</label>
    </ligand>
</feature>
<name>A0AAU8LQS0_9BACT</name>
<feature type="binding site" evidence="2">
    <location>
        <position position="79"/>
    </location>
    <ligand>
        <name>Mg(2+)</name>
        <dbReference type="ChEBI" id="CHEBI:18420"/>
        <label>2</label>
    </ligand>
</feature>
<dbReference type="GO" id="GO:0000287">
    <property type="term" value="F:magnesium ion binding"/>
    <property type="evidence" value="ECO:0007669"/>
    <property type="project" value="UniProtKB-UniRule"/>
</dbReference>
<feature type="binding site" evidence="2">
    <location>
        <position position="79"/>
    </location>
    <ligand>
        <name>Mg(2+)</name>
        <dbReference type="ChEBI" id="CHEBI:18420"/>
        <label>4</label>
    </ligand>
</feature>
<feature type="domain" description="PurM-like C-terminal" evidence="4">
    <location>
        <begin position="157"/>
        <end position="322"/>
    </location>
</feature>
<dbReference type="PANTHER" id="PTHR30270:SF0">
    <property type="entry name" value="THIAMINE-MONOPHOSPHATE KINASE"/>
    <property type="match status" value="1"/>
</dbReference>
<comment type="caution">
    <text evidence="2">Lacks conserved residue(s) required for the propagation of feature annotation.</text>
</comment>
<evidence type="ECO:0000259" key="3">
    <source>
        <dbReference type="Pfam" id="PF00586"/>
    </source>
</evidence>
<dbReference type="SUPFAM" id="SSF56042">
    <property type="entry name" value="PurM C-terminal domain-like"/>
    <property type="match status" value="1"/>
</dbReference>
<accession>A0AAU8LQS0</accession>
<gene>
    <name evidence="2 5" type="primary">thiL</name>
    <name evidence="5" type="ORF">Q3M24_13255</name>
</gene>
<sequence length="346" mass="37300">MAEAFMTERDLIQQIHQLVSQEGNGLVQGIGDDCAVVEKDEQNVWLLTMDTLMESVHFDCSWHPPYLLGRKAVSVNVSDVAAMGGRPVFALLSLGLPADFSPEWVTELNRGINEACGQYGCLLIGGDTVCSLGKIALTLTLIGETSRDQVLYRHGAKAGDTVWVSGALGLAAAGLDYFRSGKTLSMQAEYPVEIRPCIKAHLDPDARVGLAGALSRTGLVHAMMDLSDGLATDLSHLCQQSHLAAMIEEERFPGKEALASAASSLGLSEKERTGWMIAGGEDYELLFTASPENQQAIQKAALEHGVPVTPIGQLREGQGVILRRKTADGYEEELISFQGFDHFVKS</sequence>
<evidence type="ECO:0000256" key="2">
    <source>
        <dbReference type="HAMAP-Rule" id="MF_02128"/>
    </source>
</evidence>
<feature type="binding site" evidence="2">
    <location>
        <position position="227"/>
    </location>
    <ligand>
        <name>ATP</name>
        <dbReference type="ChEBI" id="CHEBI:30616"/>
    </ligand>
</feature>
<dbReference type="HAMAP" id="MF_02128">
    <property type="entry name" value="TMP_kinase"/>
    <property type="match status" value="1"/>
</dbReference>
<dbReference type="CDD" id="cd02194">
    <property type="entry name" value="ThiL"/>
    <property type="match status" value="1"/>
</dbReference>
<feature type="binding site" evidence="2">
    <location>
        <position position="228"/>
    </location>
    <ligand>
        <name>Mg(2+)</name>
        <dbReference type="ChEBI" id="CHEBI:18420"/>
        <label>5</label>
    </ligand>
</feature>